<comment type="caution">
    <text evidence="2">The sequence shown here is derived from an EMBL/GenBank/DDBJ whole genome shotgun (WGS) entry which is preliminary data.</text>
</comment>
<feature type="region of interest" description="Disordered" evidence="1">
    <location>
        <begin position="1"/>
        <end position="93"/>
    </location>
</feature>
<keyword evidence="3" id="KW-1185">Reference proteome</keyword>
<feature type="compositionally biased region" description="Basic and acidic residues" evidence="1">
    <location>
        <begin position="45"/>
        <end position="75"/>
    </location>
</feature>
<dbReference type="AlphaFoldDB" id="A0AAE1EQE5"/>
<gene>
    <name evidence="2" type="ORF">Pcinc_034379</name>
</gene>
<accession>A0AAE1EQE5</accession>
<organism evidence="2 3">
    <name type="scientific">Petrolisthes cinctipes</name>
    <name type="common">Flat porcelain crab</name>
    <dbReference type="NCBI Taxonomy" id="88211"/>
    <lineage>
        <taxon>Eukaryota</taxon>
        <taxon>Metazoa</taxon>
        <taxon>Ecdysozoa</taxon>
        <taxon>Arthropoda</taxon>
        <taxon>Crustacea</taxon>
        <taxon>Multicrustacea</taxon>
        <taxon>Malacostraca</taxon>
        <taxon>Eumalacostraca</taxon>
        <taxon>Eucarida</taxon>
        <taxon>Decapoda</taxon>
        <taxon>Pleocyemata</taxon>
        <taxon>Anomura</taxon>
        <taxon>Galatheoidea</taxon>
        <taxon>Porcellanidae</taxon>
        <taxon>Petrolisthes</taxon>
    </lineage>
</organism>
<evidence type="ECO:0000256" key="1">
    <source>
        <dbReference type="SAM" id="MobiDB-lite"/>
    </source>
</evidence>
<proteinExistence type="predicted"/>
<sequence>MRRVNGGVDARVGNGMGKKKWRSQPPCVKENGDINSALRCMGTEGEGRENELGCGGERRGQRNEGGHDEEKKEEGGTWESNAGYLRLGDSGGV</sequence>
<protein>
    <submittedName>
        <fullName evidence="2">Uncharacterized protein</fullName>
    </submittedName>
</protein>
<name>A0AAE1EQE5_PETCI</name>
<dbReference type="Proteomes" id="UP001286313">
    <property type="component" value="Unassembled WGS sequence"/>
</dbReference>
<dbReference type="EMBL" id="JAWQEG010004999">
    <property type="protein sequence ID" value="KAK3859520.1"/>
    <property type="molecule type" value="Genomic_DNA"/>
</dbReference>
<reference evidence="2" key="1">
    <citation type="submission" date="2023-10" db="EMBL/GenBank/DDBJ databases">
        <title>Genome assemblies of two species of porcelain crab, Petrolisthes cinctipes and Petrolisthes manimaculis (Anomura: Porcellanidae).</title>
        <authorList>
            <person name="Angst P."/>
        </authorList>
    </citation>
    <scope>NUCLEOTIDE SEQUENCE</scope>
    <source>
        <strain evidence="2">PB745_01</strain>
        <tissue evidence="2">Gill</tissue>
    </source>
</reference>
<evidence type="ECO:0000313" key="3">
    <source>
        <dbReference type="Proteomes" id="UP001286313"/>
    </source>
</evidence>
<evidence type="ECO:0000313" key="2">
    <source>
        <dbReference type="EMBL" id="KAK3859520.1"/>
    </source>
</evidence>